<keyword evidence="13" id="KW-1185">Reference proteome</keyword>
<dbReference type="GO" id="GO:0008033">
    <property type="term" value="P:tRNA processing"/>
    <property type="evidence" value="ECO:0007669"/>
    <property type="project" value="UniProtKB-KW"/>
</dbReference>
<evidence type="ECO:0000259" key="11">
    <source>
        <dbReference type="Pfam" id="PF02676"/>
    </source>
</evidence>
<organism evidence="12 13">
    <name type="scientific">Phakopsora pachyrhizi</name>
    <name type="common">Asian soybean rust disease fungus</name>
    <dbReference type="NCBI Taxonomy" id="170000"/>
    <lineage>
        <taxon>Eukaryota</taxon>
        <taxon>Fungi</taxon>
        <taxon>Dikarya</taxon>
        <taxon>Basidiomycota</taxon>
        <taxon>Pucciniomycotina</taxon>
        <taxon>Pucciniomycetes</taxon>
        <taxon>Pucciniales</taxon>
        <taxon>Phakopsoraceae</taxon>
        <taxon>Phakopsora</taxon>
    </lineage>
</organism>
<dbReference type="GO" id="GO:0032259">
    <property type="term" value="P:methylation"/>
    <property type="evidence" value="ECO:0007669"/>
    <property type="project" value="UniProtKB-KW"/>
</dbReference>
<evidence type="ECO:0000313" key="12">
    <source>
        <dbReference type="EMBL" id="CAH7686180.1"/>
    </source>
</evidence>
<evidence type="ECO:0000313" key="13">
    <source>
        <dbReference type="Proteomes" id="UP001153365"/>
    </source>
</evidence>
<feature type="domain" description="tRNA wybutosine-synthesizing protein" evidence="11">
    <location>
        <begin position="18"/>
        <end position="266"/>
    </location>
</feature>
<reference evidence="12" key="1">
    <citation type="submission" date="2022-06" db="EMBL/GenBank/DDBJ databases">
        <authorList>
            <consortium name="SYNGENTA / RWTH Aachen University"/>
        </authorList>
    </citation>
    <scope>NUCLEOTIDE SEQUENCE</scope>
</reference>
<evidence type="ECO:0000256" key="2">
    <source>
        <dbReference type="ARBA" id="ARBA00012750"/>
    </source>
</evidence>
<evidence type="ECO:0000256" key="5">
    <source>
        <dbReference type="ARBA" id="ARBA00022691"/>
    </source>
</evidence>
<dbReference type="InterPro" id="IPR036602">
    <property type="entry name" value="tRNA_yW-synthesising-like_sf"/>
</dbReference>
<evidence type="ECO:0000256" key="1">
    <source>
        <dbReference type="ARBA" id="ARBA00008569"/>
    </source>
</evidence>
<dbReference type="Gene3D" id="3.30.1960.10">
    <property type="entry name" value="tRNA wybutosine-synthesizing-like"/>
    <property type="match status" value="1"/>
</dbReference>
<comment type="function">
    <text evidence="9">S-adenosyl-L-methionine-dependent methyltransferase that acts as a component of the wybutosine biosynthesis pathway. Wybutosine is a hyper modified guanosine with a tricyclic base found at the 3'-position adjacent to the anticodon of eukaryotic phenylalanine tRNA. Probably methylates N-4 position of wybutosine-86 to produce wybutosine-72.</text>
</comment>
<protein>
    <recommendedName>
        <fullName evidence="10">tRNA wybutosine-synthesizing protein 3</fullName>
        <ecNumber evidence="2">2.1.1.282</ecNumber>
    </recommendedName>
    <alternativeName>
        <fullName evidence="7">tRNA(Phe) 7-((3-amino-3-carboxypropyl)-4-demethylwyosine(37)-N(4))-methyltransferase</fullName>
    </alternativeName>
</protein>
<accession>A0AAV0BI00</accession>
<comment type="caution">
    <text evidence="12">The sequence shown here is derived from an EMBL/GenBank/DDBJ whole genome shotgun (WGS) entry which is preliminary data.</text>
</comment>
<dbReference type="SUPFAM" id="SSF111278">
    <property type="entry name" value="SSo0622-like"/>
    <property type="match status" value="1"/>
</dbReference>
<keyword evidence="4" id="KW-0808">Transferase</keyword>
<dbReference type="PANTHER" id="PTHR48418:SF1">
    <property type="entry name" value="TRNA WYBUTOSINE-SYNTHESIZING PROTEIN 3"/>
    <property type="match status" value="1"/>
</dbReference>
<dbReference type="Pfam" id="PF02676">
    <property type="entry name" value="TYW3"/>
    <property type="match status" value="1"/>
</dbReference>
<dbReference type="InterPro" id="IPR003827">
    <property type="entry name" value="tRNA_yW-synthesising"/>
</dbReference>
<evidence type="ECO:0000256" key="3">
    <source>
        <dbReference type="ARBA" id="ARBA00022603"/>
    </source>
</evidence>
<gene>
    <name evidence="12" type="ORF">PPACK8108_LOCUS20796</name>
</gene>
<comment type="catalytic activity">
    <reaction evidence="8">
        <text>4-demethyl-7-[(3S)-3-amino-3-carboxypropyl]wyosine(37) in tRNA(Phe) + S-adenosyl-L-methionine = 7-[(3S)-3-amino-3-carboxypropyl]wyosine(37) in tRNA(Phe) + S-adenosyl-L-homocysteine + H(+)</text>
        <dbReference type="Rhea" id="RHEA:36635"/>
        <dbReference type="Rhea" id="RHEA-COMP:10378"/>
        <dbReference type="Rhea" id="RHEA-COMP:10379"/>
        <dbReference type="ChEBI" id="CHEBI:15378"/>
        <dbReference type="ChEBI" id="CHEBI:57856"/>
        <dbReference type="ChEBI" id="CHEBI:59789"/>
        <dbReference type="ChEBI" id="CHEBI:73543"/>
        <dbReference type="ChEBI" id="CHEBI:73550"/>
        <dbReference type="EC" id="2.1.1.282"/>
    </reaction>
</comment>
<name>A0AAV0BI00_PHAPC</name>
<evidence type="ECO:0000256" key="6">
    <source>
        <dbReference type="ARBA" id="ARBA00022694"/>
    </source>
</evidence>
<dbReference type="PANTHER" id="PTHR48418">
    <property type="entry name" value="TRNA WYBUTOSINE-SYNTHESIZING PROTEIN 3"/>
    <property type="match status" value="1"/>
</dbReference>
<evidence type="ECO:0000256" key="4">
    <source>
        <dbReference type="ARBA" id="ARBA00022679"/>
    </source>
</evidence>
<sequence length="325" mass="36222">MLAGDGSDYQNFQLERQQIEKDLKDLRDKSPKGSIDESAKRFLVLVNSQPDWMTTSSCSGRLVTYLPGVSEIFSTKETASTLLSSSTSHGPIPTKQRSVNGKGSGNWLFVSHSTLTRDELDDPIKTLFGNRQVELVESDHSYSKRDILGKSQVVHLIYQPPVFHLLARSVSISEPILRTVIAAGFRNSGLTISQKGRVILAIRAAAGGLDVPIAIKTNQINEIETVSNEKFQLLVGLEYLQSLILEGNRLMEQNEERLDRLFVGLQEAFCKIGLSSINEMWEPAEDRKRRMKEQGLALQALKLKHIAQSDKSNEEKGSEVLNQVD</sequence>
<dbReference type="EC" id="2.1.1.282" evidence="2"/>
<keyword evidence="6" id="KW-0819">tRNA processing</keyword>
<dbReference type="EMBL" id="CALTRL010005775">
    <property type="protein sequence ID" value="CAH7686180.1"/>
    <property type="molecule type" value="Genomic_DNA"/>
</dbReference>
<evidence type="ECO:0000256" key="10">
    <source>
        <dbReference type="ARBA" id="ARBA00069229"/>
    </source>
</evidence>
<proteinExistence type="inferred from homology"/>
<evidence type="ECO:0000256" key="9">
    <source>
        <dbReference type="ARBA" id="ARBA00058049"/>
    </source>
</evidence>
<keyword evidence="3 12" id="KW-0489">Methyltransferase</keyword>
<evidence type="ECO:0000256" key="7">
    <source>
        <dbReference type="ARBA" id="ARBA00030554"/>
    </source>
</evidence>
<keyword evidence="5" id="KW-0949">S-adenosyl-L-methionine</keyword>
<evidence type="ECO:0000256" key="8">
    <source>
        <dbReference type="ARBA" id="ARBA00049202"/>
    </source>
</evidence>
<dbReference type="AlphaFoldDB" id="A0AAV0BI00"/>
<comment type="similarity">
    <text evidence="1">Belongs to the TYW3 family.</text>
</comment>
<dbReference type="FunFam" id="3.30.1960.10:FF:000003">
    <property type="entry name" value="tRNA methyltransferase"/>
    <property type="match status" value="1"/>
</dbReference>
<dbReference type="GO" id="GO:0008168">
    <property type="term" value="F:methyltransferase activity"/>
    <property type="evidence" value="ECO:0007669"/>
    <property type="project" value="UniProtKB-KW"/>
</dbReference>
<dbReference type="Proteomes" id="UP001153365">
    <property type="component" value="Unassembled WGS sequence"/>
</dbReference>